<organism evidence="2 3">
    <name type="scientific">Helicocarpus griseus UAMH5409</name>
    <dbReference type="NCBI Taxonomy" id="1447875"/>
    <lineage>
        <taxon>Eukaryota</taxon>
        <taxon>Fungi</taxon>
        <taxon>Dikarya</taxon>
        <taxon>Ascomycota</taxon>
        <taxon>Pezizomycotina</taxon>
        <taxon>Eurotiomycetes</taxon>
        <taxon>Eurotiomycetidae</taxon>
        <taxon>Onygenales</taxon>
        <taxon>Ajellomycetaceae</taxon>
        <taxon>Helicocarpus</taxon>
    </lineage>
</organism>
<sequence>MSDRHNSSNRRPAGSPFGRSPIPRIRTPSGRSKHDYDNASAATSPLSSPLSPCPPSQPTPAFCSPLPLRRGSRPNNDTSSLSPVPQFTSDGFHSDTTVRDSLRPSQADGPARATSSFNGSFNSFSQRIVRDGEVIVTNSDEDTDSLSDLDTDDLLAKFLKPTSAAKPKGDNGSGTASGSRRRRYSGSLKLNYPKNPPKYQFSLDTLVQDAADDKETEAKVAKIKQSFQPSVPPEKRGGALRDEVLASAVEDETDTKGIQRLRDAVERTETFAMGRSWLFFEEDSPAVPQPEFPSELLQPGSWEDTLKDPSSRGRAFFTGVVADSLSSKSLPDEMMLWILRTIPTEEDDYLRQAYSCILKRATTTRILSLLKPRYIDRLFRRLGAKPAALSLSRSLEPEYLISEKYKTRDNRFLLSVLETLHGLAEKLNDATREHFLKIVLRLSIDEAIMTDCLVCLEVQNILTTLLGNPERTSSSTLHGISTYLYETIDHVELQTQLLKAILPTTPRLALFRCRLAWAFFFRDPTLLNRPRKHLLDLPRLTKHLRDDPRFDTNARSKTPFNFWELHALTTILDIAIDSGTARPTFKDRQRENEFNAAVDALSDRVKAIFSAIRDSGASHLRRSEAKDSLQALHCRLVFGVRTRPKPARSMFVREAESGGKRMMERRFLVKEEKKEGRECPYYTRKLRGNADVDEQQI</sequence>
<evidence type="ECO:0000313" key="2">
    <source>
        <dbReference type="EMBL" id="PGH11383.1"/>
    </source>
</evidence>
<name>A0A2B7XRJ9_9EURO</name>
<keyword evidence="3" id="KW-1185">Reference proteome</keyword>
<evidence type="ECO:0000256" key="1">
    <source>
        <dbReference type="SAM" id="MobiDB-lite"/>
    </source>
</evidence>
<protein>
    <submittedName>
        <fullName evidence="2">Uncharacterized protein</fullName>
    </submittedName>
</protein>
<dbReference type="Proteomes" id="UP000223968">
    <property type="component" value="Unassembled WGS sequence"/>
</dbReference>
<dbReference type="OrthoDB" id="5350396at2759"/>
<dbReference type="STRING" id="1447875.A0A2B7XRJ9"/>
<feature type="region of interest" description="Disordered" evidence="1">
    <location>
        <begin position="159"/>
        <end position="191"/>
    </location>
</feature>
<feature type="compositionally biased region" description="Basic and acidic residues" evidence="1">
    <location>
        <begin position="92"/>
        <end position="102"/>
    </location>
</feature>
<accession>A0A2B7XRJ9</accession>
<dbReference type="EMBL" id="PDNB01000073">
    <property type="protein sequence ID" value="PGH11383.1"/>
    <property type="molecule type" value="Genomic_DNA"/>
</dbReference>
<gene>
    <name evidence="2" type="ORF">AJ79_04884</name>
</gene>
<feature type="compositionally biased region" description="Polar residues" evidence="1">
    <location>
        <begin position="73"/>
        <end position="91"/>
    </location>
</feature>
<comment type="caution">
    <text evidence="2">The sequence shown here is derived from an EMBL/GenBank/DDBJ whole genome shotgun (WGS) entry which is preliminary data.</text>
</comment>
<feature type="compositionally biased region" description="Low complexity" evidence="1">
    <location>
        <begin position="39"/>
        <end position="50"/>
    </location>
</feature>
<reference evidence="2 3" key="1">
    <citation type="submission" date="2017-10" db="EMBL/GenBank/DDBJ databases">
        <title>Comparative genomics in systemic dimorphic fungi from Ajellomycetaceae.</title>
        <authorList>
            <person name="Munoz J.F."/>
            <person name="Mcewen J.G."/>
            <person name="Clay O.K."/>
            <person name="Cuomo C.A."/>
        </authorList>
    </citation>
    <scope>NUCLEOTIDE SEQUENCE [LARGE SCALE GENOMIC DNA]</scope>
    <source>
        <strain evidence="2 3">UAMH5409</strain>
    </source>
</reference>
<evidence type="ECO:0000313" key="3">
    <source>
        <dbReference type="Proteomes" id="UP000223968"/>
    </source>
</evidence>
<feature type="region of interest" description="Disordered" evidence="1">
    <location>
        <begin position="1"/>
        <end position="122"/>
    </location>
</feature>
<proteinExistence type="predicted"/>
<dbReference type="AlphaFoldDB" id="A0A2B7XRJ9"/>